<feature type="transmembrane region" description="Helical" evidence="1">
    <location>
        <begin position="165"/>
        <end position="184"/>
    </location>
</feature>
<sequence length="376" mass="44516">MYIIIFIFFAINLVTIDYPIVSIQEIQQLPNFILLLLPPNYLPIIRLFSLLSVIFFIISALSKLKNKKQLILFVLLTSPLLLILAKEFNILVIFVLIISSIWLLSNNNYFLLFASFLYIFFIYLNHSFNSIIFQQLWVLIKSTCNLTGLFFQNETVHKYIRIPKNGYFLESSLIFFLYGIYHLIKEKKSITIKYLLFLLFGLIIFLTYPSKYFIFSGIGLLIFILIIISYGSVKIKMNKFFVGLLLFVTVLNFAFFLESYFRHYQKKYSQERGYAKFQLMEKIKLIDKIVEITQDSDIDKLYQYYSYHYSMPKIRKISNGVWSINDCFNNKQLICALTEKEIEVNNQNKNDSRFYIVTNDNGGRAYFLTNVKQYEN</sequence>
<feature type="transmembrane region" description="Helical" evidence="1">
    <location>
        <begin position="70"/>
        <end position="103"/>
    </location>
</feature>
<feature type="transmembrane region" description="Helical" evidence="1">
    <location>
        <begin position="240"/>
        <end position="261"/>
    </location>
</feature>
<gene>
    <name evidence="2" type="ORF">AUK04_04320</name>
</gene>
<feature type="transmembrane region" description="Helical" evidence="1">
    <location>
        <begin position="40"/>
        <end position="58"/>
    </location>
</feature>
<accession>A0A1J5HUP8</accession>
<evidence type="ECO:0000313" key="2">
    <source>
        <dbReference type="EMBL" id="OIP82672.1"/>
    </source>
</evidence>
<dbReference type="EMBL" id="MNZM01000107">
    <property type="protein sequence ID" value="OIP82672.1"/>
    <property type="molecule type" value="Genomic_DNA"/>
</dbReference>
<evidence type="ECO:0000256" key="1">
    <source>
        <dbReference type="SAM" id="Phobius"/>
    </source>
</evidence>
<proteinExistence type="predicted"/>
<keyword evidence="1" id="KW-0812">Transmembrane</keyword>
<keyword evidence="1" id="KW-1133">Transmembrane helix</keyword>
<organism evidence="2 3">
    <name type="scientific">Candidatus Roizmanbacteria bacterium CG2_30_33_16</name>
    <dbReference type="NCBI Taxonomy" id="1805340"/>
    <lineage>
        <taxon>Bacteria</taxon>
        <taxon>Candidatus Roizmaniibacteriota</taxon>
    </lineage>
</organism>
<dbReference type="AlphaFoldDB" id="A0A1J5HUP8"/>
<reference evidence="2 3" key="1">
    <citation type="journal article" date="2016" name="Environ. Microbiol.">
        <title>Genomic resolution of a cold subsurface aquifer community provides metabolic insights for novel microbes adapted to high CO concentrations.</title>
        <authorList>
            <person name="Probst A.J."/>
            <person name="Castelle C.J."/>
            <person name="Singh A."/>
            <person name="Brown C.T."/>
            <person name="Anantharaman K."/>
            <person name="Sharon I."/>
            <person name="Hug L.A."/>
            <person name="Burstein D."/>
            <person name="Emerson J.B."/>
            <person name="Thomas B.C."/>
            <person name="Banfield J.F."/>
        </authorList>
    </citation>
    <scope>NUCLEOTIDE SEQUENCE [LARGE SCALE GENOMIC DNA]</scope>
    <source>
        <strain evidence="2">CG2_30_33_16</strain>
    </source>
</reference>
<name>A0A1J5HUP8_9BACT</name>
<dbReference type="Proteomes" id="UP000183758">
    <property type="component" value="Unassembled WGS sequence"/>
</dbReference>
<comment type="caution">
    <text evidence="2">The sequence shown here is derived from an EMBL/GenBank/DDBJ whole genome shotgun (WGS) entry which is preliminary data.</text>
</comment>
<feature type="transmembrane region" description="Helical" evidence="1">
    <location>
        <begin position="191"/>
        <end position="208"/>
    </location>
</feature>
<feature type="transmembrane region" description="Helical" evidence="1">
    <location>
        <begin position="109"/>
        <end position="124"/>
    </location>
</feature>
<evidence type="ECO:0000313" key="3">
    <source>
        <dbReference type="Proteomes" id="UP000183758"/>
    </source>
</evidence>
<feature type="transmembrane region" description="Helical" evidence="1">
    <location>
        <begin position="214"/>
        <end position="233"/>
    </location>
</feature>
<protein>
    <submittedName>
        <fullName evidence="2">Uncharacterized protein</fullName>
    </submittedName>
</protein>
<feature type="transmembrane region" description="Helical" evidence="1">
    <location>
        <begin position="136"/>
        <end position="153"/>
    </location>
</feature>
<keyword evidence="1" id="KW-0472">Membrane</keyword>